<gene>
    <name evidence="1" type="ORF">ATANTOWER_024599</name>
</gene>
<name>A0ABU7CCD1_9TELE</name>
<protein>
    <submittedName>
        <fullName evidence="1">Uncharacterized protein</fullName>
    </submittedName>
</protein>
<organism evidence="1 2">
    <name type="scientific">Ataeniobius toweri</name>
    <dbReference type="NCBI Taxonomy" id="208326"/>
    <lineage>
        <taxon>Eukaryota</taxon>
        <taxon>Metazoa</taxon>
        <taxon>Chordata</taxon>
        <taxon>Craniata</taxon>
        <taxon>Vertebrata</taxon>
        <taxon>Euteleostomi</taxon>
        <taxon>Actinopterygii</taxon>
        <taxon>Neopterygii</taxon>
        <taxon>Teleostei</taxon>
        <taxon>Neoteleostei</taxon>
        <taxon>Acanthomorphata</taxon>
        <taxon>Ovalentaria</taxon>
        <taxon>Atherinomorphae</taxon>
        <taxon>Cyprinodontiformes</taxon>
        <taxon>Goodeidae</taxon>
        <taxon>Ataeniobius</taxon>
    </lineage>
</organism>
<dbReference type="EMBL" id="JAHUTI010089071">
    <property type="protein sequence ID" value="MED6260627.1"/>
    <property type="molecule type" value="Genomic_DNA"/>
</dbReference>
<evidence type="ECO:0000313" key="1">
    <source>
        <dbReference type="EMBL" id="MED6260627.1"/>
    </source>
</evidence>
<proteinExistence type="predicted"/>
<evidence type="ECO:0000313" key="2">
    <source>
        <dbReference type="Proteomes" id="UP001345963"/>
    </source>
</evidence>
<reference evidence="1 2" key="1">
    <citation type="submission" date="2021-07" db="EMBL/GenBank/DDBJ databases">
        <authorList>
            <person name="Palmer J.M."/>
        </authorList>
    </citation>
    <scope>NUCLEOTIDE SEQUENCE [LARGE SCALE GENOMIC DNA]</scope>
    <source>
        <strain evidence="1 2">AT_MEX2019</strain>
        <tissue evidence="1">Muscle</tissue>
    </source>
</reference>
<keyword evidence="2" id="KW-1185">Reference proteome</keyword>
<sequence length="71" mass="8229">MVLELFSSVLYLHILFHLDTHTLLTDSLFGRIPQISNEDFNIPRSRTGQGVIYSPRWCQSSLLGQVRRIQI</sequence>
<accession>A0ABU7CCD1</accession>
<dbReference type="Proteomes" id="UP001345963">
    <property type="component" value="Unassembled WGS sequence"/>
</dbReference>
<comment type="caution">
    <text evidence="1">The sequence shown here is derived from an EMBL/GenBank/DDBJ whole genome shotgun (WGS) entry which is preliminary data.</text>
</comment>